<organism evidence="5 6">
    <name type="scientific">Ricinus communis</name>
    <name type="common">Castor bean</name>
    <dbReference type="NCBI Taxonomy" id="3988"/>
    <lineage>
        <taxon>Eukaryota</taxon>
        <taxon>Viridiplantae</taxon>
        <taxon>Streptophyta</taxon>
        <taxon>Embryophyta</taxon>
        <taxon>Tracheophyta</taxon>
        <taxon>Spermatophyta</taxon>
        <taxon>Magnoliopsida</taxon>
        <taxon>eudicotyledons</taxon>
        <taxon>Gunneridae</taxon>
        <taxon>Pentapetalae</taxon>
        <taxon>rosids</taxon>
        <taxon>fabids</taxon>
        <taxon>Malpighiales</taxon>
        <taxon>Euphorbiaceae</taxon>
        <taxon>Acalyphoideae</taxon>
        <taxon>Acalypheae</taxon>
        <taxon>Ricinus</taxon>
    </lineage>
</organism>
<dbReference type="Proteomes" id="UP000008311">
    <property type="component" value="Unassembled WGS sequence"/>
</dbReference>
<dbReference type="PANTHER" id="PTHR45934">
    <property type="entry name" value="FAD/NAD(P)-BINDING OXIDOREDUCTASE FAMILY PROTEIN"/>
    <property type="match status" value="1"/>
</dbReference>
<dbReference type="AlphaFoldDB" id="B9SVQ8"/>
<dbReference type="PANTHER" id="PTHR45934:SF1">
    <property type="entry name" value="OS04G0423100 PROTEIN"/>
    <property type="match status" value="1"/>
</dbReference>
<evidence type="ECO:0000313" key="6">
    <source>
        <dbReference type="Proteomes" id="UP000008311"/>
    </source>
</evidence>
<name>B9SVQ8_RICCO</name>
<evidence type="ECO:0000256" key="2">
    <source>
        <dbReference type="ARBA" id="ARBA00023033"/>
    </source>
</evidence>
<proteinExistence type="inferred from homology"/>
<dbReference type="InParanoid" id="B9SVQ8"/>
<dbReference type="PRINTS" id="PR00420">
    <property type="entry name" value="RNGMNOXGNASE"/>
</dbReference>
<dbReference type="SUPFAM" id="SSF51905">
    <property type="entry name" value="FAD/NAD(P)-binding domain"/>
    <property type="match status" value="1"/>
</dbReference>
<protein>
    <submittedName>
        <fullName evidence="5">Monoxygenase, putative</fullName>
    </submittedName>
</protein>
<keyword evidence="6" id="KW-1185">Reference proteome</keyword>
<evidence type="ECO:0000256" key="3">
    <source>
        <dbReference type="ARBA" id="ARBA00024018"/>
    </source>
</evidence>
<evidence type="ECO:0000313" key="5">
    <source>
        <dbReference type="EMBL" id="EEF32317.1"/>
    </source>
</evidence>
<evidence type="ECO:0000259" key="4">
    <source>
        <dbReference type="Pfam" id="PF01494"/>
    </source>
</evidence>
<dbReference type="InterPro" id="IPR036188">
    <property type="entry name" value="FAD/NAD-bd_sf"/>
</dbReference>
<feature type="domain" description="FAD-binding" evidence="4">
    <location>
        <begin position="57"/>
        <end position="371"/>
    </location>
</feature>
<evidence type="ECO:0000256" key="1">
    <source>
        <dbReference type="ARBA" id="ARBA00023002"/>
    </source>
</evidence>
<sequence length="462" mass="50473">MEGAAAHVPDGTFQCSKHYGSTYMGQKANILCRQRWRLRLPSKISLRDRDRMEMVQDAVIVGAGIAGLATAVALKRVGIQALILERSDGLRATGSALTLFPNAWLALDALGVSHMLTSFYSSALRGSVTNVATGAVQEISFVGNNGGPKSVHRKALLEALVQELPADSVRFSSKFTAIEMVEQGGTSIPVVHLEDGTTVKSKVLIGCDGVHSVVAQWLGLSAPFHSGRSSVRGLSVFPQGHGLEQAIKQFVDVGKRAGFVPLNDKEIYWFLTCPEEKNMQRDPELIQKEVVEKYAENFPSLFLEVVRHADLSTLTWAPLMLRHPWNVIFGNLSKGNVTVAGDAMHPMTPDLGQGGCSALEDAVVLGRHIGNSFIKNGRFVEEDMALALEGYVKERRWRAAGLITGSYLSGWIQQSGSNWWMKFLRDAIFYGFLFRKVLNAVVYDCGTLPSAPGEQHSSNKTD</sequence>
<dbReference type="Gene3D" id="3.50.50.60">
    <property type="entry name" value="FAD/NAD(P)-binding domain"/>
    <property type="match status" value="1"/>
</dbReference>
<keyword evidence="1" id="KW-0560">Oxidoreductase</keyword>
<dbReference type="InterPro" id="IPR002938">
    <property type="entry name" value="FAD-bd"/>
</dbReference>
<dbReference type="GO" id="GO:0004497">
    <property type="term" value="F:monooxygenase activity"/>
    <property type="evidence" value="ECO:0007669"/>
    <property type="project" value="UniProtKB-KW"/>
</dbReference>
<dbReference type="eggNOG" id="KOG2614">
    <property type="taxonomic scope" value="Eukaryota"/>
</dbReference>
<reference evidence="6" key="1">
    <citation type="journal article" date="2010" name="Nat. Biotechnol.">
        <title>Draft genome sequence of the oilseed species Ricinus communis.</title>
        <authorList>
            <person name="Chan A.P."/>
            <person name="Crabtree J."/>
            <person name="Zhao Q."/>
            <person name="Lorenzi H."/>
            <person name="Orvis J."/>
            <person name="Puiu D."/>
            <person name="Melake-Berhan A."/>
            <person name="Jones K.M."/>
            <person name="Redman J."/>
            <person name="Chen G."/>
            <person name="Cahoon E.B."/>
            <person name="Gedil M."/>
            <person name="Stanke M."/>
            <person name="Haas B.J."/>
            <person name="Wortman J.R."/>
            <person name="Fraser-Liggett C.M."/>
            <person name="Ravel J."/>
            <person name="Rabinowicz P.D."/>
        </authorList>
    </citation>
    <scope>NUCLEOTIDE SEQUENCE [LARGE SCALE GENOMIC DNA]</scope>
    <source>
        <strain evidence="6">cv. Hale</strain>
    </source>
</reference>
<dbReference type="EMBL" id="EQ974173">
    <property type="protein sequence ID" value="EEF32317.1"/>
    <property type="molecule type" value="Genomic_DNA"/>
</dbReference>
<dbReference type="STRING" id="3988.B9SVQ8"/>
<dbReference type="Pfam" id="PF01494">
    <property type="entry name" value="FAD_binding_3"/>
    <property type="match status" value="1"/>
</dbReference>
<comment type="similarity">
    <text evidence="3">Belongs to the 3-hydroxybenzoate 6-hydroxylase family.</text>
</comment>
<accession>B9SVQ8</accession>
<dbReference type="GO" id="GO:0071949">
    <property type="term" value="F:FAD binding"/>
    <property type="evidence" value="ECO:0007669"/>
    <property type="project" value="InterPro"/>
</dbReference>
<keyword evidence="2" id="KW-0503">Monooxygenase</keyword>
<gene>
    <name evidence="5" type="ORF">RCOM_0009590</name>
</gene>
<dbReference type="InterPro" id="IPR044560">
    <property type="entry name" value="MOase"/>
</dbReference>